<dbReference type="EMBL" id="UINC01004311">
    <property type="protein sequence ID" value="SVA13380.1"/>
    <property type="molecule type" value="Genomic_DNA"/>
</dbReference>
<protein>
    <recommendedName>
        <fullName evidence="2">Enoyl-CoA hydratase</fullName>
    </recommendedName>
</protein>
<dbReference type="GO" id="GO:0003824">
    <property type="term" value="F:catalytic activity"/>
    <property type="evidence" value="ECO:0007669"/>
    <property type="project" value="UniProtKB-ARBA"/>
</dbReference>
<evidence type="ECO:0008006" key="2">
    <source>
        <dbReference type="Google" id="ProtNLM"/>
    </source>
</evidence>
<dbReference type="Gene3D" id="3.90.226.10">
    <property type="entry name" value="2-enoyl-CoA Hydratase, Chain A, domain 1"/>
    <property type="match status" value="1"/>
</dbReference>
<dbReference type="CDD" id="cd06558">
    <property type="entry name" value="crotonase-like"/>
    <property type="match status" value="1"/>
</dbReference>
<dbReference type="AlphaFoldDB" id="A0A381TB57"/>
<dbReference type="InterPro" id="IPR029045">
    <property type="entry name" value="ClpP/crotonase-like_dom_sf"/>
</dbReference>
<dbReference type="InterPro" id="IPR001753">
    <property type="entry name" value="Enoyl-CoA_hydra/iso"/>
</dbReference>
<organism evidence="1">
    <name type="scientific">marine metagenome</name>
    <dbReference type="NCBI Taxonomy" id="408172"/>
    <lineage>
        <taxon>unclassified sequences</taxon>
        <taxon>metagenomes</taxon>
        <taxon>ecological metagenomes</taxon>
    </lineage>
</organism>
<dbReference type="Pfam" id="PF00378">
    <property type="entry name" value="ECH_1"/>
    <property type="match status" value="1"/>
</dbReference>
<dbReference type="PANTHER" id="PTHR11941">
    <property type="entry name" value="ENOYL-COA HYDRATASE-RELATED"/>
    <property type="match status" value="1"/>
</dbReference>
<name>A0A381TB57_9ZZZZ</name>
<sequence length="245" mass="27077">MTITYEKQGHIGIFTIDNGKVNALTFAMHEQLYSHLNQFLNDSTIKVGILKGSEGKCFSAGDDLNEGDAYPEGEDISERIFSLPRNKPIIGAINSWCIGEGLIYVALLTDIRVAGNGARFGLPEIAYGMAGASGTSRLSLQIPRVWANWIALTGEKITADQALQYQLINEVVPDDKVFERALEIANMIASHPLIAIQTEMECLQKCPEMTLKEAISLTRKLYDHQLEVYHQEPDAKSGIDHIKGK</sequence>
<evidence type="ECO:0000313" key="1">
    <source>
        <dbReference type="EMBL" id="SVA13380.1"/>
    </source>
</evidence>
<dbReference type="SUPFAM" id="SSF52096">
    <property type="entry name" value="ClpP/crotonase"/>
    <property type="match status" value="1"/>
</dbReference>
<proteinExistence type="predicted"/>
<accession>A0A381TB57</accession>
<reference evidence="1" key="1">
    <citation type="submission" date="2018-05" db="EMBL/GenBank/DDBJ databases">
        <authorList>
            <person name="Lanie J.A."/>
            <person name="Ng W.-L."/>
            <person name="Kazmierczak K.M."/>
            <person name="Andrzejewski T.M."/>
            <person name="Davidsen T.M."/>
            <person name="Wayne K.J."/>
            <person name="Tettelin H."/>
            <person name="Glass J.I."/>
            <person name="Rusch D."/>
            <person name="Podicherti R."/>
            <person name="Tsui H.-C.T."/>
            <person name="Winkler M.E."/>
        </authorList>
    </citation>
    <scope>NUCLEOTIDE SEQUENCE</scope>
</reference>
<dbReference type="PANTHER" id="PTHR11941:SF54">
    <property type="entry name" value="ENOYL-COA HYDRATASE, MITOCHONDRIAL"/>
    <property type="match status" value="1"/>
</dbReference>
<gene>
    <name evidence="1" type="ORF">METZ01_LOCUS66234</name>
</gene>
<dbReference type="GO" id="GO:0006635">
    <property type="term" value="P:fatty acid beta-oxidation"/>
    <property type="evidence" value="ECO:0007669"/>
    <property type="project" value="TreeGrafter"/>
</dbReference>